<keyword evidence="1" id="KW-0812">Transmembrane</keyword>
<reference evidence="3" key="2">
    <citation type="submission" date="2015-01" db="EMBL/GenBank/DDBJ databases">
        <title>Evolutionary Origins and Diversification of the Mycorrhizal Mutualists.</title>
        <authorList>
            <consortium name="DOE Joint Genome Institute"/>
            <consortium name="Mycorrhizal Genomics Consortium"/>
            <person name="Kohler A."/>
            <person name="Kuo A."/>
            <person name="Nagy L.G."/>
            <person name="Floudas D."/>
            <person name="Copeland A."/>
            <person name="Barry K.W."/>
            <person name="Cichocki N."/>
            <person name="Veneault-Fourrey C."/>
            <person name="LaButti K."/>
            <person name="Lindquist E.A."/>
            <person name="Lipzen A."/>
            <person name="Lundell T."/>
            <person name="Morin E."/>
            <person name="Murat C."/>
            <person name="Riley R."/>
            <person name="Ohm R."/>
            <person name="Sun H."/>
            <person name="Tunlid A."/>
            <person name="Henrissat B."/>
            <person name="Grigoriev I.V."/>
            <person name="Hibbett D.S."/>
            <person name="Martin F."/>
        </authorList>
    </citation>
    <scope>NUCLEOTIDE SEQUENCE [LARGE SCALE GENOMIC DNA]</scope>
    <source>
        <strain evidence="3">Zn</strain>
    </source>
</reference>
<name>A0A0C3DPA9_OIDMZ</name>
<accession>A0A0C3DPA9</accession>
<dbReference type="EMBL" id="KN832873">
    <property type="protein sequence ID" value="KIN03893.1"/>
    <property type="molecule type" value="Genomic_DNA"/>
</dbReference>
<feature type="transmembrane region" description="Helical" evidence="1">
    <location>
        <begin position="20"/>
        <end position="39"/>
    </location>
</feature>
<dbReference type="OrthoDB" id="4156595at2759"/>
<keyword evidence="3" id="KW-1185">Reference proteome</keyword>
<dbReference type="InParanoid" id="A0A0C3DPA9"/>
<evidence type="ECO:0000256" key="1">
    <source>
        <dbReference type="SAM" id="Phobius"/>
    </source>
</evidence>
<dbReference type="AlphaFoldDB" id="A0A0C3DPA9"/>
<feature type="transmembrane region" description="Helical" evidence="1">
    <location>
        <begin position="126"/>
        <end position="150"/>
    </location>
</feature>
<proteinExistence type="predicted"/>
<evidence type="ECO:0000313" key="3">
    <source>
        <dbReference type="Proteomes" id="UP000054321"/>
    </source>
</evidence>
<reference evidence="2 3" key="1">
    <citation type="submission" date="2014-04" db="EMBL/GenBank/DDBJ databases">
        <authorList>
            <consortium name="DOE Joint Genome Institute"/>
            <person name="Kuo A."/>
            <person name="Martino E."/>
            <person name="Perotto S."/>
            <person name="Kohler A."/>
            <person name="Nagy L.G."/>
            <person name="Floudas D."/>
            <person name="Copeland A."/>
            <person name="Barry K.W."/>
            <person name="Cichocki N."/>
            <person name="Veneault-Fourrey C."/>
            <person name="LaButti K."/>
            <person name="Lindquist E.A."/>
            <person name="Lipzen A."/>
            <person name="Lundell T."/>
            <person name="Morin E."/>
            <person name="Murat C."/>
            <person name="Sun H."/>
            <person name="Tunlid A."/>
            <person name="Henrissat B."/>
            <person name="Grigoriev I.V."/>
            <person name="Hibbett D.S."/>
            <person name="Martin F."/>
            <person name="Nordberg H.P."/>
            <person name="Cantor M.N."/>
            <person name="Hua S.X."/>
        </authorList>
    </citation>
    <scope>NUCLEOTIDE SEQUENCE [LARGE SCALE GENOMIC DNA]</scope>
    <source>
        <strain evidence="2 3">Zn</strain>
    </source>
</reference>
<sequence>MPSSIRAPQALEAPKESVVSRLLIAPLTFVSFLLSLALIDTRNTSLRTQGRNAPSQPTTLLGRIGDSVHSLVYKPMPSTSPYAYISAPDAKNGTAKGKGYEPWHWHTKQRQQMKAEISDAFAVRMWVLYALLGCALSSLVGAWVIGRWMLGFVKGLM</sequence>
<organism evidence="2 3">
    <name type="scientific">Oidiodendron maius (strain Zn)</name>
    <dbReference type="NCBI Taxonomy" id="913774"/>
    <lineage>
        <taxon>Eukaryota</taxon>
        <taxon>Fungi</taxon>
        <taxon>Dikarya</taxon>
        <taxon>Ascomycota</taxon>
        <taxon>Pezizomycotina</taxon>
        <taxon>Leotiomycetes</taxon>
        <taxon>Leotiomycetes incertae sedis</taxon>
        <taxon>Myxotrichaceae</taxon>
        <taxon>Oidiodendron</taxon>
    </lineage>
</organism>
<dbReference type="Proteomes" id="UP000054321">
    <property type="component" value="Unassembled WGS sequence"/>
</dbReference>
<protein>
    <submittedName>
        <fullName evidence="2">Uncharacterized protein</fullName>
    </submittedName>
</protein>
<evidence type="ECO:0000313" key="2">
    <source>
        <dbReference type="EMBL" id="KIN03893.1"/>
    </source>
</evidence>
<keyword evidence="1" id="KW-1133">Transmembrane helix</keyword>
<gene>
    <name evidence="2" type="ORF">OIDMADRAFT_51829</name>
</gene>
<keyword evidence="1" id="KW-0472">Membrane</keyword>
<dbReference type="HOGENOM" id="CLU_134521_0_0_1"/>